<gene>
    <name evidence="1" type="ORF">GJV26_19305</name>
</gene>
<reference evidence="1 2" key="1">
    <citation type="submission" date="2019-11" db="EMBL/GenBank/DDBJ databases">
        <title>Draft Genome Sequences of Six Type Strains of the Genus Massilia.</title>
        <authorList>
            <person name="Miess H."/>
            <person name="Frediansyah A."/>
            <person name="Goeker M."/>
            <person name="Gross H."/>
        </authorList>
    </citation>
    <scope>NUCLEOTIDE SEQUENCE [LARGE SCALE GENOMIC DNA]</scope>
    <source>
        <strain evidence="1 2">DSM 17513</strain>
    </source>
</reference>
<comment type="caution">
    <text evidence="1">The sequence shown here is derived from an EMBL/GenBank/DDBJ whole genome shotgun (WGS) entry which is preliminary data.</text>
</comment>
<evidence type="ECO:0000313" key="2">
    <source>
        <dbReference type="Proteomes" id="UP000431684"/>
    </source>
</evidence>
<dbReference type="InterPro" id="IPR010696">
    <property type="entry name" value="DUF1272"/>
</dbReference>
<dbReference type="Pfam" id="PF06906">
    <property type="entry name" value="DUF1272"/>
    <property type="match status" value="1"/>
</dbReference>
<dbReference type="EMBL" id="WNWM01000002">
    <property type="protein sequence ID" value="MUI14589.1"/>
    <property type="molecule type" value="Genomic_DNA"/>
</dbReference>
<dbReference type="AlphaFoldDB" id="A0A6I3XDL5"/>
<organism evidence="1 2">
    <name type="scientific">Pseudoduganella dura</name>
    <dbReference type="NCBI Taxonomy" id="321982"/>
    <lineage>
        <taxon>Bacteria</taxon>
        <taxon>Pseudomonadati</taxon>
        <taxon>Pseudomonadota</taxon>
        <taxon>Betaproteobacteria</taxon>
        <taxon>Burkholderiales</taxon>
        <taxon>Oxalobacteraceae</taxon>
        <taxon>Telluria group</taxon>
        <taxon>Pseudoduganella</taxon>
    </lineage>
</organism>
<accession>A0A6I3XDL5</accession>
<sequence length="102" mass="11296">MLELRPTCEHCDKALPAHATDARICSYECTFCAGCVDGLLENVCPNCGGGFVPRPVRPVRNWKGDNYLGKDPARVEPKYRPVDAAAHARFAAAIRNLRPEER</sequence>
<evidence type="ECO:0000313" key="1">
    <source>
        <dbReference type="EMBL" id="MUI14589.1"/>
    </source>
</evidence>
<dbReference type="OrthoDB" id="9808883at2"/>
<name>A0A6I3XDL5_9BURK</name>
<keyword evidence="2" id="KW-1185">Reference proteome</keyword>
<protein>
    <submittedName>
        <fullName evidence="1">DUF1272 domain-containing protein</fullName>
    </submittedName>
</protein>
<dbReference type="RefSeq" id="WP_155710365.1">
    <property type="nucleotide sequence ID" value="NZ_BMWU01000047.1"/>
</dbReference>
<proteinExistence type="predicted"/>
<dbReference type="Proteomes" id="UP000431684">
    <property type="component" value="Unassembled WGS sequence"/>
</dbReference>